<sequence>MVPSSFLCLSQESSRRASARRRESFQPKDLGWLDLCDKHRDEGGNGILKCRSRKRRACLTFTSMAFPDEILRHALDSIMIRDMFCEI</sequence>
<name>A0A2W5F134_9HYPH</name>
<proteinExistence type="predicted"/>
<accession>A0A2W5F134</accession>
<gene>
    <name evidence="1" type="ORF">DI595_12405</name>
</gene>
<dbReference type="AlphaFoldDB" id="A0A2W5F134"/>
<dbReference type="EMBL" id="QFOL01000135">
    <property type="protein sequence ID" value="PZP49931.1"/>
    <property type="molecule type" value="Genomic_DNA"/>
</dbReference>
<organism evidence="1 2">
    <name type="scientific">Agrobacterium fabrum</name>
    <dbReference type="NCBI Taxonomy" id="1176649"/>
    <lineage>
        <taxon>Bacteria</taxon>
        <taxon>Pseudomonadati</taxon>
        <taxon>Pseudomonadota</taxon>
        <taxon>Alphaproteobacteria</taxon>
        <taxon>Hyphomicrobiales</taxon>
        <taxon>Rhizobiaceae</taxon>
        <taxon>Rhizobium/Agrobacterium group</taxon>
        <taxon>Agrobacterium</taxon>
        <taxon>Agrobacterium tumefaciens complex</taxon>
    </lineage>
</organism>
<dbReference type="Proteomes" id="UP000249769">
    <property type="component" value="Unassembled WGS sequence"/>
</dbReference>
<protein>
    <submittedName>
        <fullName evidence="1">Uncharacterized protein</fullName>
    </submittedName>
</protein>
<evidence type="ECO:0000313" key="2">
    <source>
        <dbReference type="Proteomes" id="UP000249769"/>
    </source>
</evidence>
<evidence type="ECO:0000313" key="1">
    <source>
        <dbReference type="EMBL" id="PZP49931.1"/>
    </source>
</evidence>
<comment type="caution">
    <text evidence="1">The sequence shown here is derived from an EMBL/GenBank/DDBJ whole genome shotgun (WGS) entry which is preliminary data.</text>
</comment>
<reference evidence="1 2" key="1">
    <citation type="submission" date="2017-08" db="EMBL/GenBank/DDBJ databases">
        <title>Infants hospitalized years apart are colonized by the same room-sourced microbial strains.</title>
        <authorList>
            <person name="Brooks B."/>
            <person name="Olm M.R."/>
            <person name="Firek B.A."/>
            <person name="Baker R."/>
            <person name="Thomas B.C."/>
            <person name="Morowitz M.J."/>
            <person name="Banfield J.F."/>
        </authorList>
    </citation>
    <scope>NUCLEOTIDE SEQUENCE [LARGE SCALE GENOMIC DNA]</scope>
    <source>
        <strain evidence="1">S2_009_000_R2_73</strain>
    </source>
</reference>